<feature type="domain" description="PhnB-like" evidence="1">
    <location>
        <begin position="6"/>
        <end position="131"/>
    </location>
</feature>
<dbReference type="Proteomes" id="UP001165586">
    <property type="component" value="Unassembled WGS sequence"/>
</dbReference>
<proteinExistence type="predicted"/>
<evidence type="ECO:0000259" key="1">
    <source>
        <dbReference type="Pfam" id="PF06983"/>
    </source>
</evidence>
<gene>
    <name evidence="2" type="ORF">N1032_13670</name>
</gene>
<dbReference type="InterPro" id="IPR028973">
    <property type="entry name" value="PhnB-like"/>
</dbReference>
<dbReference type="SUPFAM" id="SSF54593">
    <property type="entry name" value="Glyoxalase/Bleomycin resistance protein/Dihydroxybiphenyl dioxygenase"/>
    <property type="match status" value="1"/>
</dbReference>
<protein>
    <submittedName>
        <fullName evidence="2">VOC family protein</fullName>
    </submittedName>
</protein>
<dbReference type="InterPro" id="IPR029068">
    <property type="entry name" value="Glyas_Bleomycin-R_OHBP_Dase"/>
</dbReference>
<dbReference type="Gene3D" id="3.10.180.10">
    <property type="entry name" value="2,3-Dihydroxybiphenyl 1,2-Dioxygenase, domain 1"/>
    <property type="match status" value="1"/>
</dbReference>
<reference evidence="2" key="1">
    <citation type="submission" date="2022-08" db="EMBL/GenBank/DDBJ databases">
        <authorList>
            <person name="Deng Y."/>
            <person name="Han X.-F."/>
            <person name="Zhang Y.-Q."/>
        </authorList>
    </citation>
    <scope>NUCLEOTIDE SEQUENCE</scope>
    <source>
        <strain evidence="2">CPCC 203386</strain>
    </source>
</reference>
<evidence type="ECO:0000313" key="3">
    <source>
        <dbReference type="Proteomes" id="UP001165586"/>
    </source>
</evidence>
<dbReference type="PANTHER" id="PTHR33990">
    <property type="entry name" value="PROTEIN YJDN-RELATED"/>
    <property type="match status" value="1"/>
</dbReference>
<dbReference type="CDD" id="cd06588">
    <property type="entry name" value="PhnB_like"/>
    <property type="match status" value="1"/>
</dbReference>
<accession>A0ABT2H4E0</accession>
<name>A0ABT2H4E0_9MICO</name>
<dbReference type="Pfam" id="PF06983">
    <property type="entry name" value="3-dmu-9_3-mt"/>
    <property type="match status" value="1"/>
</dbReference>
<dbReference type="EMBL" id="JANLCJ010000004">
    <property type="protein sequence ID" value="MCS5734787.1"/>
    <property type="molecule type" value="Genomic_DNA"/>
</dbReference>
<evidence type="ECO:0000313" key="2">
    <source>
        <dbReference type="EMBL" id="MCS5734787.1"/>
    </source>
</evidence>
<keyword evidence="3" id="KW-1185">Reference proteome</keyword>
<dbReference type="RefSeq" id="WP_259539655.1">
    <property type="nucleotide sequence ID" value="NZ_JANLCJ010000004.1"/>
</dbReference>
<sequence>MTTNLNPYINFKGQAREAMDFYQSVFGGELARSTFNEFGMAHDPAEGDLIMHSQLTTEGGLVLMAADSPADMPFTPGNNISVSLSGTDEAELHGYWNKLADGATIAQPLEKAPWGDSFGMLVDKFGINWLVNIGGTPQEPTPQP</sequence>
<organism evidence="2 3">
    <name type="scientific">Herbiconiux daphne</name>
    <dbReference type="NCBI Taxonomy" id="2970914"/>
    <lineage>
        <taxon>Bacteria</taxon>
        <taxon>Bacillati</taxon>
        <taxon>Actinomycetota</taxon>
        <taxon>Actinomycetes</taxon>
        <taxon>Micrococcales</taxon>
        <taxon>Microbacteriaceae</taxon>
        <taxon>Herbiconiux</taxon>
    </lineage>
</organism>
<dbReference type="PANTHER" id="PTHR33990:SF1">
    <property type="entry name" value="PROTEIN YJDN"/>
    <property type="match status" value="1"/>
</dbReference>
<comment type="caution">
    <text evidence="2">The sequence shown here is derived from an EMBL/GenBank/DDBJ whole genome shotgun (WGS) entry which is preliminary data.</text>
</comment>